<reference evidence="3" key="2">
    <citation type="journal article" date="2018" name="Nat. Commun.">
        <title>Extreme sensitivity to ultraviolet light in the fungal pathogen causing white-nose syndrome of bats.</title>
        <authorList>
            <person name="Palmer J.M."/>
            <person name="Drees K.P."/>
            <person name="Foster J.T."/>
            <person name="Lindner D.L."/>
        </authorList>
    </citation>
    <scope>NUCLEOTIDE SEQUENCE [LARGE SCALE GENOMIC DNA]</scope>
    <source>
        <strain evidence="3">UAMH 10579</strain>
    </source>
</reference>
<feature type="domain" description="FAD dependent oxidoreductase" evidence="1">
    <location>
        <begin position="50"/>
        <end position="398"/>
    </location>
</feature>
<dbReference type="InterPro" id="IPR006076">
    <property type="entry name" value="FAD-dep_OxRdtase"/>
</dbReference>
<name>A0A1B8GEN9_9PEZI</name>
<dbReference type="EMBL" id="KV460245">
    <property type="protein sequence ID" value="OBT94287.2"/>
    <property type="molecule type" value="Genomic_DNA"/>
</dbReference>
<dbReference type="SUPFAM" id="SSF51905">
    <property type="entry name" value="FAD/NAD(P)-binding domain"/>
    <property type="match status" value="1"/>
</dbReference>
<sequence length="464" mass="49101">MELVLGNQTSATYILPHHNILISSISPTPFFTFSNSDAILTMTVPKPPTRILILGSGVVGSSLAHVLSTSSLPPSTTIQVLSPPLTTLTTSTSLAPGLVGQLNALPALTTLAKASVKAYLTLPPGAFSQAGGLEIASSAEGIKILEERLEKAREAGLEARLVDSEEIAKLSPQFHVKDGVSRGLYFPTDGVAEPSRIVEAYQASARANGVEFIEAIALGIKHLNGVVKGINTSAGFISADKIIVASGIWSAELLKDILHIPVIPVGHPYLHGAPRPERGEKSPFVRWPEKGVYGRDHGACEGFGTYDHAPLPVAAAEGAEKGWAPEFDSAVERALGLFPSETRQAMTADGSRKFNGVFAVTPDGLPVVGPVGDINGLWVAAGVWVTHAMGVAGLVAKMVLKEEREVEVSSGGEGSEVVEEVVVVDEEFEELKRVLNPGRFGGRGVEELRREAGGRYNDIYNLEE</sequence>
<dbReference type="Pfam" id="PF01266">
    <property type="entry name" value="DAO"/>
    <property type="match status" value="1"/>
</dbReference>
<dbReference type="Gene3D" id="3.30.9.10">
    <property type="entry name" value="D-Amino Acid Oxidase, subunit A, domain 2"/>
    <property type="match status" value="1"/>
</dbReference>
<gene>
    <name evidence="2" type="ORF">VE01_07810</name>
</gene>
<dbReference type="GO" id="GO:0005739">
    <property type="term" value="C:mitochondrion"/>
    <property type="evidence" value="ECO:0007669"/>
    <property type="project" value="TreeGrafter"/>
</dbReference>
<dbReference type="STRING" id="342668.A0A1B8GEN9"/>
<protein>
    <recommendedName>
        <fullName evidence="1">FAD dependent oxidoreductase domain-containing protein</fullName>
    </recommendedName>
</protein>
<keyword evidence="3" id="KW-1185">Reference proteome</keyword>
<dbReference type="Gene3D" id="3.50.50.60">
    <property type="entry name" value="FAD/NAD(P)-binding domain"/>
    <property type="match status" value="1"/>
</dbReference>
<dbReference type="InterPro" id="IPR036188">
    <property type="entry name" value="FAD/NAD-bd_sf"/>
</dbReference>
<dbReference type="PANTHER" id="PTHR13847:SF193">
    <property type="entry name" value="PYRUVATE DEHYDROGENASE PHOSPHATASE REGULATORY SUBUNIT, MITOCHONDRIAL"/>
    <property type="match status" value="1"/>
</dbReference>
<dbReference type="SUPFAM" id="SSF54373">
    <property type="entry name" value="FAD-linked reductases, C-terminal domain"/>
    <property type="match status" value="1"/>
</dbReference>
<reference evidence="2 3" key="1">
    <citation type="submission" date="2016-03" db="EMBL/GenBank/DDBJ databases">
        <title>Comparative genomics of Pseudogymnoascus destructans, the fungus causing white-nose syndrome of bats.</title>
        <authorList>
            <person name="Palmer J.M."/>
            <person name="Drees K.P."/>
            <person name="Foster J.T."/>
            <person name="Lindner D.L."/>
        </authorList>
    </citation>
    <scope>NUCLEOTIDE SEQUENCE [LARGE SCALE GENOMIC DNA]</scope>
    <source>
        <strain evidence="2 3">UAMH 10579</strain>
    </source>
</reference>
<accession>A0A1B8GEN9</accession>
<proteinExistence type="predicted"/>
<organism evidence="2 3">
    <name type="scientific">Pseudogymnoascus verrucosus</name>
    <dbReference type="NCBI Taxonomy" id="342668"/>
    <lineage>
        <taxon>Eukaryota</taxon>
        <taxon>Fungi</taxon>
        <taxon>Dikarya</taxon>
        <taxon>Ascomycota</taxon>
        <taxon>Pezizomycotina</taxon>
        <taxon>Leotiomycetes</taxon>
        <taxon>Thelebolales</taxon>
        <taxon>Thelebolaceae</taxon>
        <taxon>Pseudogymnoascus</taxon>
    </lineage>
</organism>
<dbReference type="GeneID" id="28841196"/>
<dbReference type="Proteomes" id="UP000091956">
    <property type="component" value="Unassembled WGS sequence"/>
</dbReference>
<evidence type="ECO:0000313" key="2">
    <source>
        <dbReference type="EMBL" id="OBT94287.2"/>
    </source>
</evidence>
<dbReference type="RefSeq" id="XP_018128020.2">
    <property type="nucleotide sequence ID" value="XM_018277243.2"/>
</dbReference>
<dbReference type="AlphaFoldDB" id="A0A1B8GEN9"/>
<dbReference type="PANTHER" id="PTHR13847">
    <property type="entry name" value="SARCOSINE DEHYDROGENASE-RELATED"/>
    <property type="match status" value="1"/>
</dbReference>
<evidence type="ECO:0000313" key="3">
    <source>
        <dbReference type="Proteomes" id="UP000091956"/>
    </source>
</evidence>
<evidence type="ECO:0000259" key="1">
    <source>
        <dbReference type="Pfam" id="PF01266"/>
    </source>
</evidence>